<evidence type="ECO:0000313" key="2">
    <source>
        <dbReference type="Proteomes" id="UP001148786"/>
    </source>
</evidence>
<name>A0A9W8MY21_9AGAR</name>
<dbReference type="OrthoDB" id="2992500at2759"/>
<proteinExistence type="predicted"/>
<evidence type="ECO:0008006" key="3">
    <source>
        <dbReference type="Google" id="ProtNLM"/>
    </source>
</evidence>
<organism evidence="1 2">
    <name type="scientific">Agrocybe chaxingu</name>
    <dbReference type="NCBI Taxonomy" id="84603"/>
    <lineage>
        <taxon>Eukaryota</taxon>
        <taxon>Fungi</taxon>
        <taxon>Dikarya</taxon>
        <taxon>Basidiomycota</taxon>
        <taxon>Agaricomycotina</taxon>
        <taxon>Agaricomycetes</taxon>
        <taxon>Agaricomycetidae</taxon>
        <taxon>Agaricales</taxon>
        <taxon>Agaricineae</taxon>
        <taxon>Strophariaceae</taxon>
        <taxon>Agrocybe</taxon>
    </lineage>
</organism>
<comment type="caution">
    <text evidence="1">The sequence shown here is derived from an EMBL/GenBank/DDBJ whole genome shotgun (WGS) entry which is preliminary data.</text>
</comment>
<gene>
    <name evidence="1" type="ORF">NLJ89_g4343</name>
</gene>
<accession>A0A9W8MY21</accession>
<protein>
    <recommendedName>
        <fullName evidence="3">F-box domain-containing protein</fullName>
    </recommendedName>
</protein>
<dbReference type="AlphaFoldDB" id="A0A9W8MY21"/>
<sequence length="435" mass="48433">MARIQDVSTEILIEIFHFALETENPLSASPFDTRRYIGAVCSFWRDVLNGTPSLWQSISFAPTSSQSADEGRALAHAWLQRSHNTLSLDFCSRLPRQLPGRVEDLLFGGGAISIVEEIIRPRYSCLPHPSAIHLSEFSRASTSSSSTTFTNPRSEFTFDERRSFSCLDAPHLTSAKLHLLNGVHPLDLRLPWSQMKLLDFGSIPMADDVFMNIMQMSAGSLCDGSFNVVFEPQSHPPLATTFPQIPVSNVIKFRLILGRHLADQDLFRLPEFRAVKYLQIEKAGGFTDVDLETITPLLRPMSSSLEYFTLLNPDEGTNTIPRSHVYHPEIATILRAVPSLIYLHLPRGVFLDGAVIEDIASGSVLSNIEALDVSVSSLENGYRIIEMVVARNDEAQRLALDFQASSSSRVLDVAIPQITPIVRLQLQVRSRTEMA</sequence>
<keyword evidence="2" id="KW-1185">Reference proteome</keyword>
<dbReference type="Proteomes" id="UP001148786">
    <property type="component" value="Unassembled WGS sequence"/>
</dbReference>
<reference evidence="1" key="1">
    <citation type="submission" date="2022-07" db="EMBL/GenBank/DDBJ databases">
        <title>Genome Sequence of Agrocybe chaxingu.</title>
        <authorList>
            <person name="Buettner E."/>
        </authorList>
    </citation>
    <scope>NUCLEOTIDE SEQUENCE</scope>
    <source>
        <strain evidence="1">MP-N11</strain>
    </source>
</reference>
<dbReference type="EMBL" id="JANKHO010000355">
    <property type="protein sequence ID" value="KAJ3511011.1"/>
    <property type="molecule type" value="Genomic_DNA"/>
</dbReference>
<evidence type="ECO:0000313" key="1">
    <source>
        <dbReference type="EMBL" id="KAJ3511011.1"/>
    </source>
</evidence>